<keyword evidence="3 4" id="KW-0067">ATP-binding</keyword>
<dbReference type="PIRSF" id="PIRSF006806">
    <property type="entry name" value="FTHF_cligase"/>
    <property type="match status" value="1"/>
</dbReference>
<dbReference type="GO" id="GO:0035999">
    <property type="term" value="P:tetrahydrofolate interconversion"/>
    <property type="evidence" value="ECO:0007669"/>
    <property type="project" value="TreeGrafter"/>
</dbReference>
<gene>
    <name evidence="6" type="ORF">P0Y55_02435</name>
</gene>
<comment type="similarity">
    <text evidence="1 5">Belongs to the 5-formyltetrahydrofolate cyclo-ligase family.</text>
</comment>
<keyword evidence="7" id="KW-1185">Reference proteome</keyword>
<reference evidence="6" key="1">
    <citation type="submission" date="2023-03" db="EMBL/GenBank/DDBJ databases">
        <title>Andean soil-derived lignocellulolytic bacterial consortium as a source of novel taxa and putative plastic-active enzymes.</title>
        <authorList>
            <person name="Diaz-Garcia L."/>
            <person name="Chuvochina M."/>
            <person name="Feuerriegel G."/>
            <person name="Bunk B."/>
            <person name="Sproer C."/>
            <person name="Streit W.R."/>
            <person name="Rodriguez L.M."/>
            <person name="Overmann J."/>
            <person name="Jimenez D.J."/>
        </authorList>
    </citation>
    <scope>NUCLEOTIDE SEQUENCE</scope>
    <source>
        <strain evidence="6">MAG 2441</strain>
    </source>
</reference>
<dbReference type="GO" id="GO:0030272">
    <property type="term" value="F:5-formyltetrahydrofolate cyclo-ligase activity"/>
    <property type="evidence" value="ECO:0007669"/>
    <property type="project" value="UniProtKB-EC"/>
</dbReference>
<feature type="binding site" evidence="4">
    <location>
        <begin position="10"/>
        <end position="14"/>
    </location>
    <ligand>
        <name>ATP</name>
        <dbReference type="ChEBI" id="CHEBI:30616"/>
    </ligand>
</feature>
<comment type="catalytic activity">
    <reaction evidence="5">
        <text>(6S)-5-formyl-5,6,7,8-tetrahydrofolate + ATP = (6R)-5,10-methenyltetrahydrofolate + ADP + phosphate</text>
        <dbReference type="Rhea" id="RHEA:10488"/>
        <dbReference type="ChEBI" id="CHEBI:30616"/>
        <dbReference type="ChEBI" id="CHEBI:43474"/>
        <dbReference type="ChEBI" id="CHEBI:57455"/>
        <dbReference type="ChEBI" id="CHEBI:57457"/>
        <dbReference type="ChEBI" id="CHEBI:456216"/>
        <dbReference type="EC" id="6.3.3.2"/>
    </reaction>
</comment>
<accession>A0AA95EY74</accession>
<evidence type="ECO:0000256" key="3">
    <source>
        <dbReference type="ARBA" id="ARBA00022840"/>
    </source>
</evidence>
<sequence>MGQLADSPNKLEWRRIMKQARDELDVTTRTNQSKILCEKVEYELLAPLREQLRRPLTVCIYAAFRSEADPSAILSRSLVSGDRCLAPRVVHNEAEMELRVVTAVSPWSRGRWSVPEPDPMHTELWDLAQPIDVVLVPGLAFNVRGERLGYGGGYYDRLYEKLHQVSQHPSLWIGFGYSNQFIGQRLPTETHDLKLDGVVTDQQFCWTTKTE</sequence>
<evidence type="ECO:0000256" key="4">
    <source>
        <dbReference type="PIRSR" id="PIRSR006806-1"/>
    </source>
</evidence>
<keyword evidence="5" id="KW-0460">Magnesium</keyword>
<feature type="binding site" evidence="4">
    <location>
        <begin position="147"/>
        <end position="155"/>
    </location>
    <ligand>
        <name>ATP</name>
        <dbReference type="ChEBI" id="CHEBI:30616"/>
    </ligand>
</feature>
<dbReference type="InterPro" id="IPR002698">
    <property type="entry name" value="FTHF_cligase"/>
</dbReference>
<dbReference type="GO" id="GO:0046872">
    <property type="term" value="F:metal ion binding"/>
    <property type="evidence" value="ECO:0007669"/>
    <property type="project" value="UniProtKB-KW"/>
</dbReference>
<feature type="binding site" evidence="4">
    <location>
        <position position="67"/>
    </location>
    <ligand>
        <name>substrate</name>
    </ligand>
</feature>
<name>A0AA95EY74_9BACL</name>
<organism evidence="6 7">
    <name type="scientific">Candidatus Cohnella colombiensis</name>
    <dbReference type="NCBI Taxonomy" id="3121368"/>
    <lineage>
        <taxon>Bacteria</taxon>
        <taxon>Bacillati</taxon>
        <taxon>Bacillota</taxon>
        <taxon>Bacilli</taxon>
        <taxon>Bacillales</taxon>
        <taxon>Paenibacillaceae</taxon>
        <taxon>Cohnella</taxon>
    </lineage>
</organism>
<dbReference type="EC" id="6.3.3.2" evidence="5"/>
<evidence type="ECO:0000313" key="6">
    <source>
        <dbReference type="EMBL" id="WEK54962.1"/>
    </source>
</evidence>
<keyword evidence="6" id="KW-0436">Ligase</keyword>
<proteinExistence type="inferred from homology"/>
<dbReference type="Gene3D" id="3.40.50.10420">
    <property type="entry name" value="NagB/RpiA/CoA transferase-like"/>
    <property type="match status" value="1"/>
</dbReference>
<dbReference type="EMBL" id="CP119317">
    <property type="protein sequence ID" value="WEK54962.1"/>
    <property type="molecule type" value="Genomic_DNA"/>
</dbReference>
<dbReference type="GO" id="GO:0005524">
    <property type="term" value="F:ATP binding"/>
    <property type="evidence" value="ECO:0007669"/>
    <property type="project" value="UniProtKB-KW"/>
</dbReference>
<dbReference type="Pfam" id="PF01812">
    <property type="entry name" value="5-FTHF_cyc-lig"/>
    <property type="match status" value="1"/>
</dbReference>
<evidence type="ECO:0000313" key="7">
    <source>
        <dbReference type="Proteomes" id="UP001178662"/>
    </source>
</evidence>
<dbReference type="InterPro" id="IPR024185">
    <property type="entry name" value="FTHF_cligase-like_sf"/>
</dbReference>
<dbReference type="GO" id="GO:0009396">
    <property type="term" value="P:folic acid-containing compound biosynthetic process"/>
    <property type="evidence" value="ECO:0007669"/>
    <property type="project" value="TreeGrafter"/>
</dbReference>
<keyword evidence="2 4" id="KW-0547">Nucleotide-binding</keyword>
<dbReference type="Proteomes" id="UP001178662">
    <property type="component" value="Chromosome"/>
</dbReference>
<protein>
    <recommendedName>
        <fullName evidence="5">5-formyltetrahydrofolate cyclo-ligase</fullName>
        <ecNumber evidence="5">6.3.3.2</ecNumber>
    </recommendedName>
</protein>
<evidence type="ECO:0000256" key="1">
    <source>
        <dbReference type="ARBA" id="ARBA00010638"/>
    </source>
</evidence>
<evidence type="ECO:0000256" key="5">
    <source>
        <dbReference type="RuleBase" id="RU361279"/>
    </source>
</evidence>
<dbReference type="AlphaFoldDB" id="A0AA95EY74"/>
<dbReference type="NCBIfam" id="TIGR02727">
    <property type="entry name" value="MTHFS_bact"/>
    <property type="match status" value="1"/>
</dbReference>
<keyword evidence="5" id="KW-0479">Metal-binding</keyword>
<dbReference type="SUPFAM" id="SSF100950">
    <property type="entry name" value="NagB/RpiA/CoA transferase-like"/>
    <property type="match status" value="1"/>
</dbReference>
<dbReference type="PANTHER" id="PTHR23407">
    <property type="entry name" value="ATPASE INHIBITOR/5-FORMYLTETRAHYDROFOLATE CYCLO-LIGASE"/>
    <property type="match status" value="1"/>
</dbReference>
<evidence type="ECO:0000256" key="2">
    <source>
        <dbReference type="ARBA" id="ARBA00022741"/>
    </source>
</evidence>
<dbReference type="PANTHER" id="PTHR23407:SF1">
    <property type="entry name" value="5-FORMYLTETRAHYDROFOLATE CYCLO-LIGASE"/>
    <property type="match status" value="1"/>
</dbReference>
<comment type="cofactor">
    <cofactor evidence="5">
        <name>Mg(2+)</name>
        <dbReference type="ChEBI" id="CHEBI:18420"/>
    </cofactor>
</comment>
<dbReference type="InterPro" id="IPR037171">
    <property type="entry name" value="NagB/RpiA_transferase-like"/>
</dbReference>